<evidence type="ECO:0000313" key="2">
    <source>
        <dbReference type="Proteomes" id="UP000249375"/>
    </source>
</evidence>
<keyword evidence="2" id="KW-1185">Reference proteome</keyword>
<accession>A0A5P8E959</accession>
<gene>
    <name evidence="1" type="ORF">C7Y71_010980</name>
</gene>
<proteinExistence type="predicted"/>
<organism evidence="1 2">
    <name type="scientific">Pseudoprevotella muciniphila</name>
    <dbReference type="NCBI Taxonomy" id="2133944"/>
    <lineage>
        <taxon>Bacteria</taxon>
        <taxon>Pseudomonadati</taxon>
        <taxon>Bacteroidota</taxon>
        <taxon>Bacteroidia</taxon>
        <taxon>Bacteroidales</taxon>
        <taxon>Prevotellaceae</taxon>
        <taxon>Pseudoprevotella</taxon>
    </lineage>
</organism>
<name>A0A5P8E959_9BACT</name>
<dbReference type="AlphaFoldDB" id="A0A5P8E959"/>
<reference evidence="1 2" key="1">
    <citation type="submission" date="2018-11" db="EMBL/GenBank/DDBJ databases">
        <authorList>
            <person name="Na S.W."/>
            <person name="Baik M."/>
        </authorList>
    </citation>
    <scope>NUCLEOTIDE SEQUENCE [LARGE SCALE GENOMIC DNA]</scope>
    <source>
        <strain evidence="1 2">E39</strain>
    </source>
</reference>
<dbReference type="EMBL" id="CP033459">
    <property type="protein sequence ID" value="QFQ13488.1"/>
    <property type="molecule type" value="Genomic_DNA"/>
</dbReference>
<protein>
    <submittedName>
        <fullName evidence="1">Uncharacterized protein</fullName>
    </submittedName>
</protein>
<dbReference type="Proteomes" id="UP000249375">
    <property type="component" value="Chromosome"/>
</dbReference>
<evidence type="ECO:0000313" key="1">
    <source>
        <dbReference type="EMBL" id="QFQ13488.1"/>
    </source>
</evidence>
<dbReference type="KEGG" id="alq:C7Y71_010980"/>
<sequence length="140" mass="15977">MMAFTIAICSNAQNSNKEIIAMRYLSPEIASSSNFKVGSEVKALRVENATDKSLITCPIICKVMQRRKSNIFGQEGYMVLRPLYIETPNKLIPLEHDDIYIRGKNRCNVKFWLSWTVIMVFVPGTGAKIKEEDRFVLTLK</sequence>